<dbReference type="PANTHER" id="PTHR46208">
    <property type="entry name" value="MITOCHONDRIAL IMPORT RECEPTOR SUBUNIT TOM70"/>
    <property type="match status" value="1"/>
</dbReference>
<dbReference type="PANTHER" id="PTHR46208:SF1">
    <property type="entry name" value="MITOCHONDRIAL IMPORT RECEPTOR SUBUNIT TOM70"/>
    <property type="match status" value="1"/>
</dbReference>
<dbReference type="Gene3D" id="1.25.40.10">
    <property type="entry name" value="Tetratricopeptide repeat domain"/>
    <property type="match status" value="2"/>
</dbReference>
<dbReference type="Pfam" id="PF14559">
    <property type="entry name" value="TPR_19"/>
    <property type="match status" value="1"/>
</dbReference>
<evidence type="ECO:0000313" key="10">
    <source>
        <dbReference type="Proteomes" id="UP000254794"/>
    </source>
</evidence>
<dbReference type="GO" id="GO:0016020">
    <property type="term" value="C:membrane"/>
    <property type="evidence" value="ECO:0007669"/>
    <property type="project" value="UniProtKB-SubCell"/>
</dbReference>
<accession>A0A378K9F5</accession>
<gene>
    <name evidence="9" type="ORF">NCTC13316_03216</name>
</gene>
<dbReference type="InterPro" id="IPR011990">
    <property type="entry name" value="TPR-like_helical_dom_sf"/>
</dbReference>
<sequence>MEIKESLKDLDQLIQLKKWPEALLIIKNQSSPLSQSELMKLGLIYFNVQEFDLGLTTFESLSWNNYSDCAWLRRMVIAPLIKSKNFIWPIKLLKLILNKHPQSALDLSTLASLLIRQNERQEGCIYLRKILDIDKNNYDIAAQLIQLLLQDNKLDEALKLAEQYEFAYQQNERLFKIALLTLSRAEKFKLCIKHISNLTLSNQSKELGVMAAQIAFDSKEYSLAEKIINQLLELSCEDARLYLILAKINITNQNKEDEAMTFLSKAHTLDPDNIQINNLLGDLLFRRGNYSNALQYLEKLKTLLPGNPHTRLLNARALKFSGNYEEAANEMLEVVKLLPNSIKWKRYAASALVQAQRTDEAKMIFEESLAIRNKTLADTFEDGLNQLRQKIETVNLPQARFDWLWKIISNHNAMDESYRDSYEEKAKWGYLVDHYLLDWLECRPHQADEPMAFFEDLSEKHFKIEDKLNLGNGIILASAHVGCLYAGPLALELLGLPYKWIASTPSLPSLPYNNTLISTSVNTEAEVVRQIIKSLRQRNVITIAVDGAMNPAAPKIEFENQKVTYSDFAARMSFKTKSPSFFAIPYWEKSNFIFELQELPDPFPNENIEDFCKRWTQQFLKLLLNFLIKNPNNARLSGGIWRYIKSI</sequence>
<dbReference type="GO" id="GO:0030150">
    <property type="term" value="P:protein import into mitochondrial matrix"/>
    <property type="evidence" value="ECO:0007669"/>
    <property type="project" value="TreeGrafter"/>
</dbReference>
<evidence type="ECO:0000256" key="7">
    <source>
        <dbReference type="ARBA" id="ARBA00038030"/>
    </source>
</evidence>
<evidence type="ECO:0000256" key="2">
    <source>
        <dbReference type="ARBA" id="ARBA00022692"/>
    </source>
</evidence>
<dbReference type="OrthoDB" id="8978942at2"/>
<proteinExistence type="inferred from homology"/>
<dbReference type="PROSITE" id="PS50005">
    <property type="entry name" value="TPR"/>
    <property type="match status" value="1"/>
</dbReference>
<evidence type="ECO:0000256" key="5">
    <source>
        <dbReference type="ARBA" id="ARBA00022989"/>
    </source>
</evidence>
<keyword evidence="5" id="KW-1133">Transmembrane helix</keyword>
<name>A0A378K9F5_9GAMM</name>
<keyword evidence="2" id="KW-0812">Transmembrane</keyword>
<evidence type="ECO:0000256" key="1">
    <source>
        <dbReference type="ARBA" id="ARBA00004167"/>
    </source>
</evidence>
<organism evidence="9 10">
    <name type="scientific">Legionella busanensis</name>
    <dbReference type="NCBI Taxonomy" id="190655"/>
    <lineage>
        <taxon>Bacteria</taxon>
        <taxon>Pseudomonadati</taxon>
        <taxon>Pseudomonadota</taxon>
        <taxon>Gammaproteobacteria</taxon>
        <taxon>Legionellales</taxon>
        <taxon>Legionellaceae</taxon>
        <taxon>Legionella</taxon>
    </lineage>
</organism>
<keyword evidence="4 8" id="KW-0802">TPR repeat</keyword>
<dbReference type="SMART" id="SM00028">
    <property type="entry name" value="TPR"/>
    <property type="match status" value="3"/>
</dbReference>
<dbReference type="Proteomes" id="UP000254794">
    <property type="component" value="Unassembled WGS sequence"/>
</dbReference>
<comment type="similarity">
    <text evidence="7">Belongs to the Tom70 family.</text>
</comment>
<dbReference type="SUPFAM" id="SSF48452">
    <property type="entry name" value="TPR-like"/>
    <property type="match status" value="2"/>
</dbReference>
<evidence type="ECO:0000256" key="4">
    <source>
        <dbReference type="ARBA" id="ARBA00022803"/>
    </source>
</evidence>
<keyword evidence="6" id="KW-0472">Membrane</keyword>
<reference evidence="9 10" key="1">
    <citation type="submission" date="2018-06" db="EMBL/GenBank/DDBJ databases">
        <authorList>
            <consortium name="Pathogen Informatics"/>
            <person name="Doyle S."/>
        </authorList>
    </citation>
    <scope>NUCLEOTIDE SEQUENCE [LARGE SCALE GENOMIC DNA]</scope>
    <source>
        <strain evidence="9 10">NCTC13316</strain>
    </source>
</reference>
<keyword evidence="3" id="KW-0677">Repeat</keyword>
<dbReference type="GO" id="GO:0030943">
    <property type="term" value="F:mitochondrion targeting sequence binding"/>
    <property type="evidence" value="ECO:0007669"/>
    <property type="project" value="TreeGrafter"/>
</dbReference>
<evidence type="ECO:0000313" key="9">
    <source>
        <dbReference type="EMBL" id="STX81347.1"/>
    </source>
</evidence>
<dbReference type="AlphaFoldDB" id="A0A378K9F5"/>
<dbReference type="EMBL" id="UGOD01000003">
    <property type="protein sequence ID" value="STX81347.1"/>
    <property type="molecule type" value="Genomic_DNA"/>
</dbReference>
<evidence type="ECO:0000256" key="8">
    <source>
        <dbReference type="PROSITE-ProRule" id="PRU00339"/>
    </source>
</evidence>
<evidence type="ECO:0000256" key="3">
    <source>
        <dbReference type="ARBA" id="ARBA00022737"/>
    </source>
</evidence>
<keyword evidence="10" id="KW-1185">Reference proteome</keyword>
<feature type="repeat" description="TPR" evidence="8">
    <location>
        <begin position="274"/>
        <end position="307"/>
    </location>
</feature>
<protein>
    <submittedName>
        <fullName evidence="9">Vi polysaccharide export protein VexE</fullName>
    </submittedName>
</protein>
<dbReference type="RefSeq" id="WP_115332740.1">
    <property type="nucleotide sequence ID" value="NZ_CAAAHP010000010.1"/>
</dbReference>
<dbReference type="InterPro" id="IPR019734">
    <property type="entry name" value="TPR_rpt"/>
</dbReference>
<dbReference type="GO" id="GO:0008320">
    <property type="term" value="F:protein transmembrane transporter activity"/>
    <property type="evidence" value="ECO:0007669"/>
    <property type="project" value="TreeGrafter"/>
</dbReference>
<comment type="subcellular location">
    <subcellularLocation>
        <location evidence="1">Membrane</location>
        <topology evidence="1">Single-pass membrane protein</topology>
    </subcellularLocation>
</comment>
<evidence type="ECO:0000256" key="6">
    <source>
        <dbReference type="ARBA" id="ARBA00023136"/>
    </source>
</evidence>